<organism evidence="3 4">
    <name type="scientific">Phytohabitans rumicis</name>
    <dbReference type="NCBI Taxonomy" id="1076125"/>
    <lineage>
        <taxon>Bacteria</taxon>
        <taxon>Bacillati</taxon>
        <taxon>Actinomycetota</taxon>
        <taxon>Actinomycetes</taxon>
        <taxon>Micromonosporales</taxon>
        <taxon>Micromonosporaceae</taxon>
    </lineage>
</organism>
<dbReference type="Gene3D" id="2.60.40.290">
    <property type="match status" value="1"/>
</dbReference>
<dbReference type="EMBL" id="BLPG01000001">
    <property type="protein sequence ID" value="GFJ88370.1"/>
    <property type="molecule type" value="Genomic_DNA"/>
</dbReference>
<name>A0A6V8KYA3_9ACTN</name>
<dbReference type="GO" id="GO:0005975">
    <property type="term" value="P:carbohydrate metabolic process"/>
    <property type="evidence" value="ECO:0007669"/>
    <property type="project" value="InterPro"/>
</dbReference>
<evidence type="ECO:0000256" key="1">
    <source>
        <dbReference type="SAM" id="SignalP"/>
    </source>
</evidence>
<feature type="signal peptide" evidence="1">
    <location>
        <begin position="1"/>
        <end position="28"/>
    </location>
</feature>
<dbReference type="Gene3D" id="2.60.40.10">
    <property type="entry name" value="Immunoglobulins"/>
    <property type="match status" value="2"/>
</dbReference>
<dbReference type="Proteomes" id="UP000482960">
    <property type="component" value="Unassembled WGS sequence"/>
</dbReference>
<feature type="chain" id="PRO_5028814122" description="CBM2 domain-containing protein" evidence="1">
    <location>
        <begin position="29"/>
        <end position="313"/>
    </location>
</feature>
<keyword evidence="1" id="KW-0732">Signal</keyword>
<evidence type="ECO:0000259" key="2">
    <source>
        <dbReference type="PROSITE" id="PS51173"/>
    </source>
</evidence>
<dbReference type="Pfam" id="PF00553">
    <property type="entry name" value="CBM_2"/>
    <property type="match status" value="1"/>
</dbReference>
<dbReference type="SMART" id="SM00637">
    <property type="entry name" value="CBD_II"/>
    <property type="match status" value="1"/>
</dbReference>
<accession>A0A6V8KYA3</accession>
<reference evidence="3 4" key="1">
    <citation type="submission" date="2020-03" db="EMBL/GenBank/DDBJ databases">
        <title>Whole genome shotgun sequence of Phytohabitans rumicis NBRC 108638.</title>
        <authorList>
            <person name="Komaki H."/>
            <person name="Tamura T."/>
        </authorList>
    </citation>
    <scope>NUCLEOTIDE SEQUENCE [LARGE SCALE GENOMIC DNA]</scope>
    <source>
        <strain evidence="3 4">NBRC 108638</strain>
    </source>
</reference>
<reference evidence="3 4" key="2">
    <citation type="submission" date="2020-03" db="EMBL/GenBank/DDBJ databases">
        <authorList>
            <person name="Ichikawa N."/>
            <person name="Kimura A."/>
            <person name="Kitahashi Y."/>
            <person name="Uohara A."/>
        </authorList>
    </citation>
    <scope>NUCLEOTIDE SEQUENCE [LARGE SCALE GENOMIC DNA]</scope>
    <source>
        <strain evidence="3 4">NBRC 108638</strain>
    </source>
</reference>
<feature type="domain" description="CBM2" evidence="2">
    <location>
        <begin position="23"/>
        <end position="129"/>
    </location>
</feature>
<keyword evidence="4" id="KW-1185">Reference proteome</keyword>
<dbReference type="AlphaFoldDB" id="A0A6V8KYA3"/>
<comment type="caution">
    <text evidence="3">The sequence shown here is derived from an EMBL/GenBank/DDBJ whole genome shotgun (WGS) entry which is preliminary data.</text>
</comment>
<dbReference type="PROSITE" id="PS51173">
    <property type="entry name" value="CBM2"/>
    <property type="match status" value="1"/>
</dbReference>
<dbReference type="GO" id="GO:0030247">
    <property type="term" value="F:polysaccharide binding"/>
    <property type="evidence" value="ECO:0007669"/>
    <property type="project" value="UniProtKB-UniRule"/>
</dbReference>
<protein>
    <recommendedName>
        <fullName evidence="2">CBM2 domain-containing protein</fullName>
    </recommendedName>
</protein>
<dbReference type="InterPro" id="IPR036116">
    <property type="entry name" value="FN3_sf"/>
</dbReference>
<dbReference type="InterPro" id="IPR013783">
    <property type="entry name" value="Ig-like_fold"/>
</dbReference>
<dbReference type="SUPFAM" id="SSF49265">
    <property type="entry name" value="Fibronectin type III"/>
    <property type="match status" value="2"/>
</dbReference>
<gene>
    <name evidence="3" type="ORF">Prum_020120</name>
</gene>
<sequence>MKLSIARVATALVLGVTAITFFPAPASAATSVFVKESQWSTGYVGKMTVTNNTTTAITTWRVEFDLPAGTTIASHWSAALTRSGSRYVMSNLPWNGNLGPGAATSFGWVASGTGEPTNCTVNGGPCTGAPVLDVRPPSKPTNLRLTALGMTSIYWDASTDDTGVVGYDVFANGTKLATTTNTNYPLGTLPSVPTTYGIRAVDAAGNLSAFAVTTIGSPTDAGPPSAPTNLRLSGPISGYFPVRWDASTDDVFVAGYELFLNGGPVGTVGGTSGYVPYNGFGTYWIGVRAFDSSGKYSAVTQIGIAIDPPPPPV</sequence>
<evidence type="ECO:0000313" key="4">
    <source>
        <dbReference type="Proteomes" id="UP000482960"/>
    </source>
</evidence>
<dbReference type="GO" id="GO:0004553">
    <property type="term" value="F:hydrolase activity, hydrolyzing O-glycosyl compounds"/>
    <property type="evidence" value="ECO:0007669"/>
    <property type="project" value="InterPro"/>
</dbReference>
<evidence type="ECO:0000313" key="3">
    <source>
        <dbReference type="EMBL" id="GFJ88370.1"/>
    </source>
</evidence>
<dbReference type="InterPro" id="IPR001919">
    <property type="entry name" value="CBD2"/>
</dbReference>
<dbReference type="InterPro" id="IPR012291">
    <property type="entry name" value="CBM2_carb-bd_dom_sf"/>
</dbReference>
<dbReference type="SUPFAM" id="SSF49384">
    <property type="entry name" value="Carbohydrate-binding domain"/>
    <property type="match status" value="1"/>
</dbReference>
<proteinExistence type="predicted"/>
<dbReference type="RefSeq" id="WP_345539967.1">
    <property type="nucleotide sequence ID" value="NZ_BAABJB010000027.1"/>
</dbReference>
<dbReference type="InterPro" id="IPR008965">
    <property type="entry name" value="CBM2/CBM3_carb-bd_dom_sf"/>
</dbReference>